<feature type="compositionally biased region" description="Basic residues" evidence="1">
    <location>
        <begin position="1"/>
        <end position="32"/>
    </location>
</feature>
<gene>
    <name evidence="2" type="ORF">LSTR_LSTR003168</name>
</gene>
<dbReference type="Proteomes" id="UP000291343">
    <property type="component" value="Unassembled WGS sequence"/>
</dbReference>
<feature type="compositionally biased region" description="Basic and acidic residues" evidence="1">
    <location>
        <begin position="33"/>
        <end position="42"/>
    </location>
</feature>
<accession>A0A482WVS7</accession>
<proteinExistence type="predicted"/>
<dbReference type="OrthoDB" id="6763940at2759"/>
<dbReference type="AlphaFoldDB" id="A0A482WVS7"/>
<comment type="caution">
    <text evidence="2">The sequence shown here is derived from an EMBL/GenBank/DDBJ whole genome shotgun (WGS) entry which is preliminary data.</text>
</comment>
<protein>
    <submittedName>
        <fullName evidence="2">Uncharacterized protein</fullName>
    </submittedName>
</protein>
<keyword evidence="3" id="KW-1185">Reference proteome</keyword>
<feature type="region of interest" description="Disordered" evidence="1">
    <location>
        <begin position="1"/>
        <end position="42"/>
    </location>
</feature>
<organism evidence="2 3">
    <name type="scientific">Laodelphax striatellus</name>
    <name type="common">Small brown planthopper</name>
    <name type="synonym">Delphax striatella</name>
    <dbReference type="NCBI Taxonomy" id="195883"/>
    <lineage>
        <taxon>Eukaryota</taxon>
        <taxon>Metazoa</taxon>
        <taxon>Ecdysozoa</taxon>
        <taxon>Arthropoda</taxon>
        <taxon>Hexapoda</taxon>
        <taxon>Insecta</taxon>
        <taxon>Pterygota</taxon>
        <taxon>Neoptera</taxon>
        <taxon>Paraneoptera</taxon>
        <taxon>Hemiptera</taxon>
        <taxon>Auchenorrhyncha</taxon>
        <taxon>Fulgoroidea</taxon>
        <taxon>Delphacidae</taxon>
        <taxon>Criomorphinae</taxon>
        <taxon>Laodelphax</taxon>
    </lineage>
</organism>
<sequence>MKKMKEKKKKKKKHKKKKKRKEKKTKKKKKEKRMKEKEMRFIRNADIRHLKVEFVTCEIGRLARKHADKIQQHDKEEITQLLDNTQLRRLKRTNPFELCSILV</sequence>
<name>A0A482WVS7_LAOST</name>
<evidence type="ECO:0000256" key="1">
    <source>
        <dbReference type="SAM" id="MobiDB-lite"/>
    </source>
</evidence>
<evidence type="ECO:0000313" key="3">
    <source>
        <dbReference type="Proteomes" id="UP000291343"/>
    </source>
</evidence>
<dbReference type="SMR" id="A0A482WVS7"/>
<reference evidence="2 3" key="1">
    <citation type="journal article" date="2017" name="Gigascience">
        <title>Genome sequence of the small brown planthopper, Laodelphax striatellus.</title>
        <authorList>
            <person name="Zhu J."/>
            <person name="Jiang F."/>
            <person name="Wang X."/>
            <person name="Yang P."/>
            <person name="Bao Y."/>
            <person name="Zhao W."/>
            <person name="Wang W."/>
            <person name="Lu H."/>
            <person name="Wang Q."/>
            <person name="Cui N."/>
            <person name="Li J."/>
            <person name="Chen X."/>
            <person name="Luo L."/>
            <person name="Yu J."/>
            <person name="Kang L."/>
            <person name="Cui F."/>
        </authorList>
    </citation>
    <scope>NUCLEOTIDE SEQUENCE [LARGE SCALE GENOMIC DNA]</scope>
    <source>
        <strain evidence="2">Lst14</strain>
    </source>
</reference>
<dbReference type="InParanoid" id="A0A482WVS7"/>
<dbReference type="EMBL" id="QKKF02023800">
    <property type="protein sequence ID" value="RZF37603.1"/>
    <property type="molecule type" value="Genomic_DNA"/>
</dbReference>
<evidence type="ECO:0000313" key="2">
    <source>
        <dbReference type="EMBL" id="RZF37603.1"/>
    </source>
</evidence>